<dbReference type="Gene3D" id="3.30.300.30">
    <property type="match status" value="1"/>
</dbReference>
<dbReference type="AlphaFoldDB" id="A0A926QPF4"/>
<dbReference type="GO" id="GO:0044550">
    <property type="term" value="P:secondary metabolite biosynthetic process"/>
    <property type="evidence" value="ECO:0007669"/>
    <property type="project" value="TreeGrafter"/>
</dbReference>
<gene>
    <name evidence="2" type="ORF">H0H10_02215</name>
</gene>
<reference evidence="2" key="2">
    <citation type="submission" date="2020-09" db="EMBL/GenBank/DDBJ databases">
        <authorList>
            <person name="Luo X."/>
        </authorList>
    </citation>
    <scope>NUCLEOTIDE SEQUENCE</scope>
    <source>
        <strain evidence="2">TRM S81-3</strain>
    </source>
</reference>
<feature type="non-terminal residue" evidence="2">
    <location>
        <position position="1"/>
    </location>
</feature>
<comment type="caution">
    <text evidence="2">The sequence shown here is derived from an EMBL/GenBank/DDBJ whole genome shotgun (WGS) entry which is preliminary data.</text>
</comment>
<protein>
    <recommendedName>
        <fullName evidence="1">AMP-binding enzyme C-terminal domain-containing protein</fullName>
    </recommendedName>
</protein>
<dbReference type="InterPro" id="IPR045851">
    <property type="entry name" value="AMP-bd_C_sf"/>
</dbReference>
<sequence>VLAGHPQVARVAVIGREDTPGDSRLVAYVTVDDDGAEDELAATLRKFAAARLPEHMVPSAVVVLDALPLTANGKLDRRA</sequence>
<dbReference type="SUPFAM" id="SSF56801">
    <property type="entry name" value="Acetyl-CoA synthetase-like"/>
    <property type="match status" value="1"/>
</dbReference>
<evidence type="ECO:0000313" key="2">
    <source>
        <dbReference type="EMBL" id="MBD0417997.1"/>
    </source>
</evidence>
<organism evidence="2 3">
    <name type="scientific">Streptomyces griseicoloratus</name>
    <dbReference type="NCBI Taxonomy" id="2752516"/>
    <lineage>
        <taxon>Bacteria</taxon>
        <taxon>Bacillati</taxon>
        <taxon>Actinomycetota</taxon>
        <taxon>Actinomycetes</taxon>
        <taxon>Kitasatosporales</taxon>
        <taxon>Streptomycetaceae</taxon>
        <taxon>Streptomyces</taxon>
    </lineage>
</organism>
<evidence type="ECO:0000313" key="3">
    <source>
        <dbReference type="Proteomes" id="UP000621210"/>
    </source>
</evidence>
<dbReference type="Proteomes" id="UP000621210">
    <property type="component" value="Unassembled WGS sequence"/>
</dbReference>
<dbReference type="EMBL" id="JACVQF010000062">
    <property type="protein sequence ID" value="MBD0417997.1"/>
    <property type="molecule type" value="Genomic_DNA"/>
</dbReference>
<keyword evidence="3" id="KW-1185">Reference proteome</keyword>
<dbReference type="GO" id="GO:0005829">
    <property type="term" value="C:cytosol"/>
    <property type="evidence" value="ECO:0007669"/>
    <property type="project" value="TreeGrafter"/>
</dbReference>
<dbReference type="GO" id="GO:0031177">
    <property type="term" value="F:phosphopantetheine binding"/>
    <property type="evidence" value="ECO:0007669"/>
    <property type="project" value="TreeGrafter"/>
</dbReference>
<feature type="domain" description="AMP-binding enzyme C-terminal" evidence="1">
    <location>
        <begin position="1"/>
        <end position="74"/>
    </location>
</feature>
<dbReference type="RefSeq" id="WP_188179078.1">
    <property type="nucleotide sequence ID" value="NZ_JACVQF010000062.1"/>
</dbReference>
<proteinExistence type="predicted"/>
<name>A0A926QPF4_9ACTN</name>
<reference evidence="2" key="1">
    <citation type="submission" date="2020-09" db="EMBL/GenBank/DDBJ databases">
        <title>Streptomyces grisecoloratus sp. nov., isolated from cotton soil.</title>
        <authorList>
            <person name="Xing L."/>
        </authorList>
    </citation>
    <scope>NUCLEOTIDE SEQUENCE</scope>
    <source>
        <strain evidence="2">TRM S81-3</strain>
    </source>
</reference>
<dbReference type="InterPro" id="IPR025110">
    <property type="entry name" value="AMP-bd_C"/>
</dbReference>
<dbReference type="Pfam" id="PF13193">
    <property type="entry name" value="AMP-binding_C"/>
    <property type="match status" value="1"/>
</dbReference>
<accession>A0A926QPF4</accession>
<dbReference type="PANTHER" id="PTHR45527">
    <property type="entry name" value="NONRIBOSOMAL PEPTIDE SYNTHETASE"/>
    <property type="match status" value="1"/>
</dbReference>
<feature type="non-terminal residue" evidence="2">
    <location>
        <position position="79"/>
    </location>
</feature>
<evidence type="ECO:0000259" key="1">
    <source>
        <dbReference type="Pfam" id="PF13193"/>
    </source>
</evidence>
<dbReference type="PANTHER" id="PTHR45527:SF1">
    <property type="entry name" value="FATTY ACID SYNTHASE"/>
    <property type="match status" value="1"/>
</dbReference>
<dbReference type="GO" id="GO:0043041">
    <property type="term" value="P:amino acid activation for nonribosomal peptide biosynthetic process"/>
    <property type="evidence" value="ECO:0007669"/>
    <property type="project" value="TreeGrafter"/>
</dbReference>